<organism evidence="7 8">
    <name type="scientific">Eiseniibacteriota bacterium</name>
    <dbReference type="NCBI Taxonomy" id="2212470"/>
    <lineage>
        <taxon>Bacteria</taxon>
        <taxon>Candidatus Eiseniibacteriota</taxon>
    </lineage>
</organism>
<comment type="subcellular location">
    <subcellularLocation>
        <location evidence="1">Membrane</location>
        <topology evidence="1">Multi-pass membrane protein</topology>
    </subcellularLocation>
</comment>
<keyword evidence="4 5" id="KW-0472">Membrane</keyword>
<feature type="transmembrane region" description="Helical" evidence="5">
    <location>
        <begin position="184"/>
        <end position="204"/>
    </location>
</feature>
<evidence type="ECO:0000313" key="7">
    <source>
        <dbReference type="EMBL" id="TMQ58226.1"/>
    </source>
</evidence>
<dbReference type="AlphaFoldDB" id="A0A538T3M0"/>
<dbReference type="PANTHER" id="PTHR37422">
    <property type="entry name" value="TEICHURONIC ACID BIOSYNTHESIS PROTEIN TUAE"/>
    <property type="match status" value="1"/>
</dbReference>
<feature type="transmembrane region" description="Helical" evidence="5">
    <location>
        <begin position="307"/>
        <end position="330"/>
    </location>
</feature>
<comment type="caution">
    <text evidence="7">The sequence shown here is derived from an EMBL/GenBank/DDBJ whole genome shotgun (WGS) entry which is preliminary data.</text>
</comment>
<dbReference type="EMBL" id="VBOS01000087">
    <property type="protein sequence ID" value="TMQ58226.1"/>
    <property type="molecule type" value="Genomic_DNA"/>
</dbReference>
<dbReference type="SUPFAM" id="SSF53756">
    <property type="entry name" value="UDP-Glycosyltransferase/glycogen phosphorylase"/>
    <property type="match status" value="1"/>
</dbReference>
<name>A0A538T3M0_UNCEI</name>
<feature type="transmembrane region" description="Helical" evidence="5">
    <location>
        <begin position="24"/>
        <end position="53"/>
    </location>
</feature>
<dbReference type="Gene3D" id="3.40.50.2000">
    <property type="entry name" value="Glycogen Phosphorylase B"/>
    <property type="match status" value="2"/>
</dbReference>
<feature type="transmembrane region" description="Helical" evidence="5">
    <location>
        <begin position="224"/>
        <end position="243"/>
    </location>
</feature>
<feature type="transmembrane region" description="Helical" evidence="5">
    <location>
        <begin position="120"/>
        <end position="139"/>
    </location>
</feature>
<evidence type="ECO:0000259" key="6">
    <source>
        <dbReference type="Pfam" id="PF04932"/>
    </source>
</evidence>
<dbReference type="InterPro" id="IPR051533">
    <property type="entry name" value="WaaL-like"/>
</dbReference>
<dbReference type="InterPro" id="IPR007016">
    <property type="entry name" value="O-antigen_ligase-rel_domated"/>
</dbReference>
<protein>
    <recommendedName>
        <fullName evidence="6">O-antigen ligase-related domain-containing protein</fullName>
    </recommendedName>
</protein>
<dbReference type="GO" id="GO:0016020">
    <property type="term" value="C:membrane"/>
    <property type="evidence" value="ECO:0007669"/>
    <property type="project" value="UniProtKB-SubCell"/>
</dbReference>
<feature type="non-terminal residue" evidence="7">
    <location>
        <position position="657"/>
    </location>
</feature>
<evidence type="ECO:0000256" key="5">
    <source>
        <dbReference type="SAM" id="Phobius"/>
    </source>
</evidence>
<evidence type="ECO:0000313" key="8">
    <source>
        <dbReference type="Proteomes" id="UP000317716"/>
    </source>
</evidence>
<dbReference type="PANTHER" id="PTHR37422:SF13">
    <property type="entry name" value="LIPOPOLYSACCHARIDE BIOSYNTHESIS PROTEIN PA4999-RELATED"/>
    <property type="match status" value="1"/>
</dbReference>
<feature type="transmembrane region" description="Helical" evidence="5">
    <location>
        <begin position="159"/>
        <end position="177"/>
    </location>
</feature>
<dbReference type="Proteomes" id="UP000317716">
    <property type="component" value="Unassembled WGS sequence"/>
</dbReference>
<dbReference type="Pfam" id="PF04932">
    <property type="entry name" value="Wzy_C"/>
    <property type="match status" value="1"/>
</dbReference>
<keyword evidence="3 5" id="KW-1133">Transmembrane helix</keyword>
<sequence length="657" mass="71061">MPTSTPQHTPAPLRPHPLDRGAGLAFLLLAAVLPWSIAPMGIATALCGALTLAMVVRGAPWPRTLVELPALAWAIAMLLSAMLAEDRSASLARLTKVLFPALVGLAAFHARVPGRGRQALAVLLGSSAVASAFGLARFVQHGASFAARARGPVGHYMTFAGQLLLFTSVAAGVAVLARERRWRALALATLIVGGLALAATYTRSSWLGVAVALATTVAVARPRWLPGLAVMVALAVVLAPASYRARLQGMFDPANEWNRERTYMWEAGARIFRDHPLTGVGLQDLHTVYDRYRSQQSRERAGHLHSVPVQIAASMGIVGLLTFVLLYGSLFRTTGRGLSAAARAGGLSAGVRLGVRSALAGFLVAGLFEWNFGDEELLYPLYFLTGLAWAAAGWEADPPGSSARAAGGQRRVALVHDWLTGMRGGEKVLERLCALFPEADVYTLVWNRGSVSPAIERHVIVTSFLQLLPASARLYRWYLPFFPAAIEGFDLSRYDVVISTSHAVAKGVRTPPGTFHLSYVFTPMRYIWELEGAYFPPGRLPWPLSAYVRDVCARLRAWDVRTAARPHVMLADSSHVAERIARHWGRRAAVLYPPVDLARFAIARGTRDYDLLAGAFAPYKRADLAIAACRRLGRRLVVVGSGQEEKRLRAIAGDGVE</sequence>
<gene>
    <name evidence="7" type="ORF">E6K72_02880</name>
</gene>
<keyword evidence="2 5" id="KW-0812">Transmembrane</keyword>
<reference evidence="7 8" key="1">
    <citation type="journal article" date="2019" name="Nat. Microbiol.">
        <title>Mediterranean grassland soil C-N compound turnover is dependent on rainfall and depth, and is mediated by genomically divergent microorganisms.</title>
        <authorList>
            <person name="Diamond S."/>
            <person name="Andeer P.F."/>
            <person name="Li Z."/>
            <person name="Crits-Christoph A."/>
            <person name="Burstein D."/>
            <person name="Anantharaman K."/>
            <person name="Lane K.R."/>
            <person name="Thomas B.C."/>
            <person name="Pan C."/>
            <person name="Northen T.R."/>
            <person name="Banfield J.F."/>
        </authorList>
    </citation>
    <scope>NUCLEOTIDE SEQUENCE [LARGE SCALE GENOMIC DNA]</scope>
    <source>
        <strain evidence="7">WS_2</strain>
    </source>
</reference>
<evidence type="ECO:0000256" key="1">
    <source>
        <dbReference type="ARBA" id="ARBA00004141"/>
    </source>
</evidence>
<evidence type="ECO:0000256" key="3">
    <source>
        <dbReference type="ARBA" id="ARBA00022989"/>
    </source>
</evidence>
<evidence type="ECO:0000256" key="4">
    <source>
        <dbReference type="ARBA" id="ARBA00023136"/>
    </source>
</evidence>
<accession>A0A538T3M0</accession>
<feature type="transmembrane region" description="Helical" evidence="5">
    <location>
        <begin position="65"/>
        <end position="84"/>
    </location>
</feature>
<feature type="domain" description="O-antigen ligase-related" evidence="6">
    <location>
        <begin position="189"/>
        <end position="324"/>
    </location>
</feature>
<evidence type="ECO:0000256" key="2">
    <source>
        <dbReference type="ARBA" id="ARBA00022692"/>
    </source>
</evidence>
<proteinExistence type="predicted"/>